<protein>
    <submittedName>
        <fullName evidence="2">Uncharacterized protein</fullName>
    </submittedName>
</protein>
<name>A0AA36F8W2_OCTVU</name>
<sequence length="85" mass="8403">MRCSSSSSSSSSSSKRGGGGVNGIVGSAVGGGGSSSSSSSGCSNSVYKSRALYILSAFADSFAIRCGSATQKQFITSKRNIQSTS</sequence>
<evidence type="ECO:0000313" key="2">
    <source>
        <dbReference type="EMBL" id="CAI9728554.1"/>
    </source>
</evidence>
<feature type="region of interest" description="Disordered" evidence="1">
    <location>
        <begin position="1"/>
        <end position="44"/>
    </location>
</feature>
<feature type="compositionally biased region" description="Low complexity" evidence="1">
    <location>
        <begin position="35"/>
        <end position="44"/>
    </location>
</feature>
<proteinExistence type="predicted"/>
<dbReference type="EMBL" id="OX597823">
    <property type="protein sequence ID" value="CAI9728554.1"/>
    <property type="molecule type" value="Genomic_DNA"/>
</dbReference>
<reference evidence="2" key="1">
    <citation type="submission" date="2023-08" db="EMBL/GenBank/DDBJ databases">
        <authorList>
            <person name="Alioto T."/>
            <person name="Alioto T."/>
            <person name="Gomez Garrido J."/>
        </authorList>
    </citation>
    <scope>NUCLEOTIDE SEQUENCE</scope>
</reference>
<evidence type="ECO:0000256" key="1">
    <source>
        <dbReference type="SAM" id="MobiDB-lite"/>
    </source>
</evidence>
<accession>A0AA36F8W2</accession>
<feature type="compositionally biased region" description="Gly residues" evidence="1">
    <location>
        <begin position="16"/>
        <end position="34"/>
    </location>
</feature>
<evidence type="ECO:0000313" key="3">
    <source>
        <dbReference type="Proteomes" id="UP001162480"/>
    </source>
</evidence>
<dbReference type="AlphaFoldDB" id="A0AA36F8W2"/>
<dbReference type="Proteomes" id="UP001162480">
    <property type="component" value="Chromosome 10"/>
</dbReference>
<keyword evidence="3" id="KW-1185">Reference proteome</keyword>
<feature type="compositionally biased region" description="Low complexity" evidence="1">
    <location>
        <begin position="1"/>
        <end position="15"/>
    </location>
</feature>
<organism evidence="2 3">
    <name type="scientific">Octopus vulgaris</name>
    <name type="common">Common octopus</name>
    <dbReference type="NCBI Taxonomy" id="6645"/>
    <lineage>
        <taxon>Eukaryota</taxon>
        <taxon>Metazoa</taxon>
        <taxon>Spiralia</taxon>
        <taxon>Lophotrochozoa</taxon>
        <taxon>Mollusca</taxon>
        <taxon>Cephalopoda</taxon>
        <taxon>Coleoidea</taxon>
        <taxon>Octopodiformes</taxon>
        <taxon>Octopoda</taxon>
        <taxon>Incirrata</taxon>
        <taxon>Octopodidae</taxon>
        <taxon>Octopus</taxon>
    </lineage>
</organism>
<gene>
    <name evidence="2" type="ORF">OCTVUL_1B011357</name>
</gene>